<dbReference type="PANTHER" id="PTHR21330:SF1">
    <property type="entry name" value="E3 SUMO-PROTEIN LIGASE NSE2"/>
    <property type="match status" value="1"/>
</dbReference>
<keyword evidence="9" id="KW-0862">Zinc</keyword>
<keyword evidence="7 13" id="KW-0863">Zinc-finger</keyword>
<dbReference type="GO" id="GO:0005634">
    <property type="term" value="C:nucleus"/>
    <property type="evidence" value="ECO:0007669"/>
    <property type="project" value="UniProtKB-SubCell"/>
</dbReference>
<comment type="subcellular location">
    <subcellularLocation>
        <location evidence="1">Nucleus</location>
    </subcellularLocation>
</comment>
<evidence type="ECO:0000256" key="3">
    <source>
        <dbReference type="ARBA" id="ARBA00008212"/>
    </source>
</evidence>
<evidence type="ECO:0000256" key="11">
    <source>
        <dbReference type="ARBA" id="ARBA00031731"/>
    </source>
</evidence>
<dbReference type="InterPro" id="IPR004181">
    <property type="entry name" value="Znf_MIZ"/>
</dbReference>
<evidence type="ECO:0000256" key="5">
    <source>
        <dbReference type="ARBA" id="ARBA00022679"/>
    </source>
</evidence>
<dbReference type="EMBL" id="MUJZ01004094">
    <property type="protein sequence ID" value="OTF83348.1"/>
    <property type="molecule type" value="Genomic_DNA"/>
</dbReference>
<dbReference type="CDD" id="cd16651">
    <property type="entry name" value="SPL-RING_NSE2"/>
    <property type="match status" value="1"/>
</dbReference>
<dbReference type="PROSITE" id="PS51044">
    <property type="entry name" value="ZF_SP_RING"/>
    <property type="match status" value="1"/>
</dbReference>
<keyword evidence="16" id="KW-1185">Reference proteome</keyword>
<evidence type="ECO:0000259" key="14">
    <source>
        <dbReference type="PROSITE" id="PS51044"/>
    </source>
</evidence>
<proteinExistence type="inferred from homology"/>
<reference evidence="15 16" key="1">
    <citation type="submission" date="2017-03" db="EMBL/GenBank/DDBJ databases">
        <title>Genome Survey of Euroglyphus maynei.</title>
        <authorList>
            <person name="Arlian L.G."/>
            <person name="Morgan M.S."/>
            <person name="Rider S.D."/>
        </authorList>
    </citation>
    <scope>NUCLEOTIDE SEQUENCE [LARGE SCALE GENOMIC DNA]</scope>
    <source>
        <strain evidence="15">Arlian Lab</strain>
        <tissue evidence="15">Whole body</tissue>
    </source>
</reference>
<dbReference type="Proteomes" id="UP000194236">
    <property type="component" value="Unassembled WGS sequence"/>
</dbReference>
<dbReference type="InterPro" id="IPR013083">
    <property type="entry name" value="Znf_RING/FYVE/PHD"/>
</dbReference>
<gene>
    <name evidence="15" type="ORF">BLA29_000145</name>
</gene>
<name>A0A1Y3BTP6_EURMA</name>
<dbReference type="GO" id="GO:0061665">
    <property type="term" value="F:SUMO ligase activity"/>
    <property type="evidence" value="ECO:0007669"/>
    <property type="project" value="TreeGrafter"/>
</dbReference>
<evidence type="ECO:0000256" key="4">
    <source>
        <dbReference type="ARBA" id="ARBA00020923"/>
    </source>
</evidence>
<comment type="similarity">
    <text evidence="3">Belongs to the NSE2 family.</text>
</comment>
<dbReference type="GO" id="GO:0030915">
    <property type="term" value="C:Smc5-Smc6 complex"/>
    <property type="evidence" value="ECO:0007669"/>
    <property type="project" value="InterPro"/>
</dbReference>
<dbReference type="PANTHER" id="PTHR21330">
    <property type="entry name" value="E3 SUMO-PROTEIN LIGASE NSE2"/>
    <property type="match status" value="1"/>
</dbReference>
<dbReference type="GO" id="GO:0016925">
    <property type="term" value="P:protein sumoylation"/>
    <property type="evidence" value="ECO:0007669"/>
    <property type="project" value="UniProtKB-UniPathway"/>
</dbReference>
<dbReference type="UniPathway" id="UPA00886"/>
<dbReference type="OrthoDB" id="26899at2759"/>
<dbReference type="GO" id="GO:0000724">
    <property type="term" value="P:double-strand break repair via homologous recombination"/>
    <property type="evidence" value="ECO:0007669"/>
    <property type="project" value="InterPro"/>
</dbReference>
<keyword evidence="5" id="KW-0808">Transferase</keyword>
<keyword evidence="6" id="KW-0479">Metal-binding</keyword>
<feature type="domain" description="SP-RING-type" evidence="14">
    <location>
        <begin position="147"/>
        <end position="231"/>
    </location>
</feature>
<evidence type="ECO:0000256" key="8">
    <source>
        <dbReference type="ARBA" id="ARBA00022786"/>
    </source>
</evidence>
<evidence type="ECO:0000256" key="2">
    <source>
        <dbReference type="ARBA" id="ARBA00004718"/>
    </source>
</evidence>
<protein>
    <recommendedName>
        <fullName evidence="4">E3 SUMO-protein ligase NSE2</fullName>
    </recommendedName>
    <alternativeName>
        <fullName evidence="11">E3 SUMO-protein transferase NSE2</fullName>
    </alternativeName>
    <alternativeName>
        <fullName evidence="12">Non-structural maintenance of chromosomes element 2 homolog</fullName>
    </alternativeName>
</protein>
<dbReference type="InterPro" id="IPR026846">
    <property type="entry name" value="Nse2(Mms21)"/>
</dbReference>
<keyword evidence="8" id="KW-0833">Ubl conjugation pathway</keyword>
<dbReference type="AlphaFoldDB" id="A0A1Y3BTP6"/>
<evidence type="ECO:0000256" key="13">
    <source>
        <dbReference type="PROSITE-ProRule" id="PRU00452"/>
    </source>
</evidence>
<organism evidence="15 16">
    <name type="scientific">Euroglyphus maynei</name>
    <name type="common">Mayne's house dust mite</name>
    <dbReference type="NCBI Taxonomy" id="6958"/>
    <lineage>
        <taxon>Eukaryota</taxon>
        <taxon>Metazoa</taxon>
        <taxon>Ecdysozoa</taxon>
        <taxon>Arthropoda</taxon>
        <taxon>Chelicerata</taxon>
        <taxon>Arachnida</taxon>
        <taxon>Acari</taxon>
        <taxon>Acariformes</taxon>
        <taxon>Sarcoptiformes</taxon>
        <taxon>Astigmata</taxon>
        <taxon>Psoroptidia</taxon>
        <taxon>Analgoidea</taxon>
        <taxon>Pyroglyphidae</taxon>
        <taxon>Pyroglyphinae</taxon>
        <taxon>Euroglyphus</taxon>
    </lineage>
</organism>
<evidence type="ECO:0000313" key="15">
    <source>
        <dbReference type="EMBL" id="OTF83348.1"/>
    </source>
</evidence>
<keyword evidence="10" id="KW-0539">Nucleus</keyword>
<evidence type="ECO:0000256" key="12">
    <source>
        <dbReference type="ARBA" id="ARBA00032533"/>
    </source>
</evidence>
<dbReference type="Gene3D" id="3.30.40.10">
    <property type="entry name" value="Zinc/RING finger domain, C3HC4 (zinc finger)"/>
    <property type="match status" value="1"/>
</dbReference>
<comment type="caution">
    <text evidence="15">The sequence shown here is derived from an EMBL/GenBank/DDBJ whole genome shotgun (WGS) entry which is preliminary data.</text>
</comment>
<evidence type="ECO:0000256" key="1">
    <source>
        <dbReference type="ARBA" id="ARBA00004123"/>
    </source>
</evidence>
<comment type="pathway">
    <text evidence="2">Protein modification; protein sumoylation.</text>
</comment>
<evidence type="ECO:0000256" key="6">
    <source>
        <dbReference type="ARBA" id="ARBA00022723"/>
    </source>
</evidence>
<evidence type="ECO:0000256" key="9">
    <source>
        <dbReference type="ARBA" id="ARBA00022833"/>
    </source>
</evidence>
<evidence type="ECO:0000313" key="16">
    <source>
        <dbReference type="Proteomes" id="UP000194236"/>
    </source>
</evidence>
<dbReference type="GO" id="GO:0008270">
    <property type="term" value="F:zinc ion binding"/>
    <property type="evidence" value="ECO:0007669"/>
    <property type="project" value="UniProtKB-KW"/>
</dbReference>
<dbReference type="SUPFAM" id="SSF57850">
    <property type="entry name" value="RING/U-box"/>
    <property type="match status" value="1"/>
</dbReference>
<evidence type="ECO:0000256" key="7">
    <source>
        <dbReference type="ARBA" id="ARBA00022771"/>
    </source>
</evidence>
<dbReference type="Pfam" id="PF11789">
    <property type="entry name" value="zf-Nse"/>
    <property type="match status" value="1"/>
</dbReference>
<sequence>MSYRNIDHGFTPLNQKIDQTIECVLQVAEQLFEDKIKHETEFNDDVKQELKEIMEKIIDCKHQLSLQNVVLNSCIDQLEADEENSDQQANSIEVLDKYHDFDKIFDEKFQQSIQSNTIDYNNHDGYRKLLRWFEDDDRNKSQQSNVDNGDIEMMESEEFSIPIDPICRTEINIPIRNKQCGHLYDKESLFNLFRNNSTIKCPVTGCSNKKMTATDVEEDSRLRILIENARQNQ</sequence>
<evidence type="ECO:0000256" key="10">
    <source>
        <dbReference type="ARBA" id="ARBA00023242"/>
    </source>
</evidence>
<accession>A0A1Y3BTP6</accession>